<name>A0A9Q1I5Y1_CONCO</name>
<dbReference type="InterPro" id="IPR002893">
    <property type="entry name" value="Znf_MYND"/>
</dbReference>
<dbReference type="InterPro" id="IPR046824">
    <property type="entry name" value="Mss51-like_C"/>
</dbReference>
<evidence type="ECO:0000256" key="2">
    <source>
        <dbReference type="ARBA" id="ARBA00022771"/>
    </source>
</evidence>
<dbReference type="Proteomes" id="UP001152803">
    <property type="component" value="Unassembled WGS sequence"/>
</dbReference>
<dbReference type="PROSITE" id="PS50865">
    <property type="entry name" value="ZF_MYND_2"/>
    <property type="match status" value="1"/>
</dbReference>
<sequence>MELMSRSCDQRMEFCEAMAQWYRNYEAAMKASQQKGLRNKGRSQGCPKLPLDRSSAHWLLHRLDCASPPPEAQSWFSRVHVDQAEFKHHVGQTLLMVTDASGLPLGFDIIAAGRANPKGRATVKGANQKAKDDGEGKMAERILGLLRHCMEAPMSGGSPRRPQILRVLDRKLHKLLRGSVDAVSALRLTLTSHAADDWGAAGPDPESGDRASAPFALRWPVMRHCHVCKRYSFCCQLRPCPQCNAVLYCSDRCAEIDQSRCPEDSSHKYWCKSLAQYLRHGAELANLPFSYAAEVTGEDFEMERFLSQNRLDHGYWVHWSLLVRSPNFLLHSDMDYSGEITSSWLTGHTDPYGPLKAESDILLACSAKGPRAPNLTSPLVCWTQYCKWRGLSLSSPVVALLSSPLSIYYIMTTLVPRDFPELNILKKKSLKIHIIESNREFQSLMVFWELAMLLPHVTFELLFIGEGLPQECDEQQFLLQQKGDRLTLVCPSLAHDEGTGKRSIRVKGYRRAYHMLQAPKPDLVIGFRPAFRLHDFWLSTLPRLQSLKVPAYFCEDNELSCVCSQQVMGAATGGALSSPHINPFHSPLRVTRGDNTLPWYSNAFVFHLIYKTATCPQRVPVVRPRLCDPAQQLPPANQKAGVRQNSPPDAPSKMTRKERKQAARSVLRKRK</sequence>
<keyword evidence="3" id="KW-0862">Zinc</keyword>
<comment type="caution">
    <text evidence="7">The sequence shown here is derived from an EMBL/GenBank/DDBJ whole genome shotgun (WGS) entry which is preliminary data.</text>
</comment>
<dbReference type="OrthoDB" id="5282002at2759"/>
<evidence type="ECO:0000313" key="8">
    <source>
        <dbReference type="Proteomes" id="UP001152803"/>
    </source>
</evidence>
<evidence type="ECO:0000256" key="4">
    <source>
        <dbReference type="PROSITE-ProRule" id="PRU00134"/>
    </source>
</evidence>
<dbReference type="PANTHER" id="PTHR47085:SF1">
    <property type="entry name" value="ZINC FINGER MYND DOMAIN-CONTAINING PROTEIN 15"/>
    <property type="match status" value="1"/>
</dbReference>
<proteinExistence type="predicted"/>
<evidence type="ECO:0000313" key="7">
    <source>
        <dbReference type="EMBL" id="KAJ8282898.1"/>
    </source>
</evidence>
<dbReference type="InterPro" id="IPR042989">
    <property type="entry name" value="ZMY15"/>
</dbReference>
<evidence type="ECO:0000256" key="1">
    <source>
        <dbReference type="ARBA" id="ARBA00022723"/>
    </source>
</evidence>
<feature type="region of interest" description="Disordered" evidence="5">
    <location>
        <begin position="630"/>
        <end position="671"/>
    </location>
</feature>
<evidence type="ECO:0000256" key="5">
    <source>
        <dbReference type="SAM" id="MobiDB-lite"/>
    </source>
</evidence>
<dbReference type="EMBL" id="JAFJMO010000003">
    <property type="protein sequence ID" value="KAJ8282898.1"/>
    <property type="molecule type" value="Genomic_DNA"/>
</dbReference>
<keyword evidence="2 4" id="KW-0863">Zinc-finger</keyword>
<evidence type="ECO:0000256" key="3">
    <source>
        <dbReference type="ARBA" id="ARBA00022833"/>
    </source>
</evidence>
<gene>
    <name evidence="7" type="ORF">COCON_G00054170</name>
</gene>
<evidence type="ECO:0000259" key="6">
    <source>
        <dbReference type="PROSITE" id="PS50865"/>
    </source>
</evidence>
<dbReference type="GO" id="GO:0008270">
    <property type="term" value="F:zinc ion binding"/>
    <property type="evidence" value="ECO:0007669"/>
    <property type="project" value="UniProtKB-KW"/>
</dbReference>
<dbReference type="PANTHER" id="PTHR47085">
    <property type="entry name" value="ZINC FINGER MYND DOMAIN-CONTAINING PROTEIN 15"/>
    <property type="match status" value="1"/>
</dbReference>
<dbReference type="AlphaFoldDB" id="A0A9Q1I5Y1"/>
<dbReference type="GO" id="GO:0042826">
    <property type="term" value="F:histone deacetylase binding"/>
    <property type="evidence" value="ECO:0007669"/>
    <property type="project" value="InterPro"/>
</dbReference>
<keyword evidence="1" id="KW-0479">Metal-binding</keyword>
<feature type="domain" description="MYND-type" evidence="6">
    <location>
        <begin position="225"/>
        <end position="271"/>
    </location>
</feature>
<organism evidence="7 8">
    <name type="scientific">Conger conger</name>
    <name type="common">Conger eel</name>
    <name type="synonym">Muraena conger</name>
    <dbReference type="NCBI Taxonomy" id="82655"/>
    <lineage>
        <taxon>Eukaryota</taxon>
        <taxon>Metazoa</taxon>
        <taxon>Chordata</taxon>
        <taxon>Craniata</taxon>
        <taxon>Vertebrata</taxon>
        <taxon>Euteleostomi</taxon>
        <taxon>Actinopterygii</taxon>
        <taxon>Neopterygii</taxon>
        <taxon>Teleostei</taxon>
        <taxon>Anguilliformes</taxon>
        <taxon>Congridae</taxon>
        <taxon>Conger</taxon>
    </lineage>
</organism>
<protein>
    <recommendedName>
        <fullName evidence="6">MYND-type domain-containing protein</fullName>
    </recommendedName>
</protein>
<dbReference type="GO" id="GO:0045892">
    <property type="term" value="P:negative regulation of DNA-templated transcription"/>
    <property type="evidence" value="ECO:0007669"/>
    <property type="project" value="InterPro"/>
</dbReference>
<reference evidence="7" key="1">
    <citation type="journal article" date="2023" name="Science">
        <title>Genome structures resolve the early diversification of teleost fishes.</title>
        <authorList>
            <person name="Parey E."/>
            <person name="Louis A."/>
            <person name="Montfort J."/>
            <person name="Bouchez O."/>
            <person name="Roques C."/>
            <person name="Iampietro C."/>
            <person name="Lluch J."/>
            <person name="Castinel A."/>
            <person name="Donnadieu C."/>
            <person name="Desvignes T."/>
            <person name="Floi Bucao C."/>
            <person name="Jouanno E."/>
            <person name="Wen M."/>
            <person name="Mejri S."/>
            <person name="Dirks R."/>
            <person name="Jansen H."/>
            <person name="Henkel C."/>
            <person name="Chen W.J."/>
            <person name="Zahm M."/>
            <person name="Cabau C."/>
            <person name="Klopp C."/>
            <person name="Thompson A.W."/>
            <person name="Robinson-Rechavi M."/>
            <person name="Braasch I."/>
            <person name="Lecointre G."/>
            <person name="Bobe J."/>
            <person name="Postlethwait J.H."/>
            <person name="Berthelot C."/>
            <person name="Roest Crollius H."/>
            <person name="Guiguen Y."/>
        </authorList>
    </citation>
    <scope>NUCLEOTIDE SEQUENCE</scope>
    <source>
        <strain evidence="7">Concon-B</strain>
    </source>
</reference>
<keyword evidence="8" id="KW-1185">Reference proteome</keyword>
<accession>A0A9Q1I5Y1</accession>
<dbReference type="Pfam" id="PF20179">
    <property type="entry name" value="MSS51_C"/>
    <property type="match status" value="1"/>
</dbReference>